<dbReference type="PANTHER" id="PTHR43877">
    <property type="entry name" value="AMINOALKYLPHOSPHONATE N-ACETYLTRANSFERASE-RELATED-RELATED"/>
    <property type="match status" value="1"/>
</dbReference>
<protein>
    <submittedName>
        <fullName evidence="4">GNAT family N-acetyltransferase</fullName>
    </submittedName>
</protein>
<dbReference type="EMBL" id="BAABAT010000015">
    <property type="protein sequence ID" value="GAA4253379.1"/>
    <property type="molecule type" value="Genomic_DNA"/>
</dbReference>
<dbReference type="Pfam" id="PF00583">
    <property type="entry name" value="Acetyltransf_1"/>
    <property type="match status" value="1"/>
</dbReference>
<dbReference type="CDD" id="cd04301">
    <property type="entry name" value="NAT_SF"/>
    <property type="match status" value="1"/>
</dbReference>
<reference evidence="5" key="1">
    <citation type="journal article" date="2019" name="Int. J. Syst. Evol. Microbiol.">
        <title>The Global Catalogue of Microorganisms (GCM) 10K type strain sequencing project: providing services to taxonomists for standard genome sequencing and annotation.</title>
        <authorList>
            <consortium name="The Broad Institute Genomics Platform"/>
            <consortium name="The Broad Institute Genome Sequencing Center for Infectious Disease"/>
            <person name="Wu L."/>
            <person name="Ma J."/>
        </authorList>
    </citation>
    <scope>NUCLEOTIDE SEQUENCE [LARGE SCALE GENOMIC DNA]</scope>
    <source>
        <strain evidence="5">JCM 17441</strain>
    </source>
</reference>
<dbReference type="InterPro" id="IPR016181">
    <property type="entry name" value="Acyl_CoA_acyltransferase"/>
</dbReference>
<dbReference type="SUPFAM" id="SSF55729">
    <property type="entry name" value="Acyl-CoA N-acyltransferases (Nat)"/>
    <property type="match status" value="1"/>
</dbReference>
<keyword evidence="5" id="KW-1185">Reference proteome</keyword>
<keyword evidence="2" id="KW-0012">Acyltransferase</keyword>
<dbReference type="Proteomes" id="UP001500620">
    <property type="component" value="Unassembled WGS sequence"/>
</dbReference>
<name>A0ABP8DEF9_9ACTN</name>
<dbReference type="RefSeq" id="WP_345130431.1">
    <property type="nucleotide sequence ID" value="NZ_BAABAT010000015.1"/>
</dbReference>
<accession>A0ABP8DEF9</accession>
<gene>
    <name evidence="4" type="ORF">GCM10022255_054040</name>
</gene>
<evidence type="ECO:0000256" key="2">
    <source>
        <dbReference type="ARBA" id="ARBA00023315"/>
    </source>
</evidence>
<dbReference type="PROSITE" id="PS51186">
    <property type="entry name" value="GNAT"/>
    <property type="match status" value="1"/>
</dbReference>
<dbReference type="PANTHER" id="PTHR43877:SF2">
    <property type="entry name" value="AMINOALKYLPHOSPHONATE N-ACETYLTRANSFERASE-RELATED"/>
    <property type="match status" value="1"/>
</dbReference>
<proteinExistence type="predicted"/>
<comment type="caution">
    <text evidence="4">The sequence shown here is derived from an EMBL/GenBank/DDBJ whole genome shotgun (WGS) entry which is preliminary data.</text>
</comment>
<organism evidence="4 5">
    <name type="scientific">Dactylosporangium darangshiense</name>
    <dbReference type="NCBI Taxonomy" id="579108"/>
    <lineage>
        <taxon>Bacteria</taxon>
        <taxon>Bacillati</taxon>
        <taxon>Actinomycetota</taxon>
        <taxon>Actinomycetes</taxon>
        <taxon>Micromonosporales</taxon>
        <taxon>Micromonosporaceae</taxon>
        <taxon>Dactylosporangium</taxon>
    </lineage>
</organism>
<evidence type="ECO:0000313" key="4">
    <source>
        <dbReference type="EMBL" id="GAA4253379.1"/>
    </source>
</evidence>
<dbReference type="InterPro" id="IPR050832">
    <property type="entry name" value="Bact_Acetyltransf"/>
</dbReference>
<keyword evidence="1" id="KW-0808">Transferase</keyword>
<dbReference type="InterPro" id="IPR000182">
    <property type="entry name" value="GNAT_dom"/>
</dbReference>
<dbReference type="Gene3D" id="3.40.630.30">
    <property type="match status" value="1"/>
</dbReference>
<evidence type="ECO:0000259" key="3">
    <source>
        <dbReference type="PROSITE" id="PS51186"/>
    </source>
</evidence>
<evidence type="ECO:0000313" key="5">
    <source>
        <dbReference type="Proteomes" id="UP001500620"/>
    </source>
</evidence>
<sequence length="155" mass="16906">MGLTIEERPWDDPDGVALRTDQRAELDARYGTSFHEPGAAPSAADVDLFLVAVVDGKAAGCGALRRLDATTAEIKRMYVVPERRGTGVATAVLRALESAAAERGWTVLRLETGTEQPDARRFYEREGYHEIPLFGAYVGFDLSVCYERTLATPTG</sequence>
<evidence type="ECO:0000256" key="1">
    <source>
        <dbReference type="ARBA" id="ARBA00022679"/>
    </source>
</evidence>
<feature type="domain" description="N-acetyltransferase" evidence="3">
    <location>
        <begin position="5"/>
        <end position="151"/>
    </location>
</feature>